<evidence type="ECO:0000313" key="3">
    <source>
        <dbReference type="Proteomes" id="UP000629468"/>
    </source>
</evidence>
<dbReference type="InterPro" id="IPR002733">
    <property type="entry name" value="AMMECR1_domain"/>
</dbReference>
<dbReference type="InterPro" id="IPR023473">
    <property type="entry name" value="AMMECR1"/>
</dbReference>
<dbReference type="PANTHER" id="PTHR13016:SF0">
    <property type="entry name" value="AMME SYNDROME CANDIDATE GENE 1 PROTEIN"/>
    <property type="match status" value="1"/>
</dbReference>
<proteinExistence type="predicted"/>
<dbReference type="EMBL" id="JABXXO010000006">
    <property type="protein sequence ID" value="KAF7776128.1"/>
    <property type="molecule type" value="Genomic_DNA"/>
</dbReference>
<dbReference type="InterPro" id="IPR036071">
    <property type="entry name" value="AMMECR1_dom_sf"/>
</dbReference>
<dbReference type="PANTHER" id="PTHR13016">
    <property type="entry name" value="AMMECR1 HOMOLOG"/>
    <property type="match status" value="1"/>
</dbReference>
<dbReference type="Proteomes" id="UP000629468">
    <property type="component" value="Unassembled WGS sequence"/>
</dbReference>
<sequence>MALVPPNPPAAKFDSDIADDVCIPEHCFHAFDALYCALTNADPIQPAFPDEKYPLFVTWNTLSSRPGRQPRLRGCIGNFDPMPIIDGLAEYALISAFRDSRFRKISKNELETLECGVSLLTNFEDAQSYLDWTIGVHGIQITFPHPSLITQSSSGAPTPYSSSPNLPRLSSFRSFSATYLPEVIPEQGWDKLDAIDSAIEKAGWNGVITEDLRRSIKLRRYQSKKCSVTWDEYRHWREQKEAEV</sequence>
<comment type="caution">
    <text evidence="2">The sequence shown here is derived from an EMBL/GenBank/DDBJ whole genome shotgun (WGS) entry which is preliminary data.</text>
</comment>
<dbReference type="InterPro" id="IPR027485">
    <property type="entry name" value="AMMECR1_N"/>
</dbReference>
<dbReference type="Gene3D" id="3.30.700.20">
    <property type="entry name" value="Hypothetical protein ph0010, domain 1"/>
    <property type="match status" value="1"/>
</dbReference>
<reference evidence="2 3" key="1">
    <citation type="journal article" name="Sci. Rep.">
        <title>Telomere-to-telomere assembled and centromere annotated genomes of the two main subspecies of the button mushroom Agaricus bisporus reveal especially polymorphic chromosome ends.</title>
        <authorList>
            <person name="Sonnenberg A.S.M."/>
            <person name="Sedaghat-Telgerd N."/>
            <person name="Lavrijssen B."/>
            <person name="Ohm R.A."/>
            <person name="Hendrickx P.M."/>
            <person name="Scholtmeijer K."/>
            <person name="Baars J.J.P."/>
            <person name="van Peer A."/>
        </authorList>
    </citation>
    <scope>NUCLEOTIDE SEQUENCE [LARGE SCALE GENOMIC DNA]</scope>
    <source>
        <strain evidence="2 3">H119_p4</strain>
    </source>
</reference>
<dbReference type="Gene3D" id="3.30.1490.150">
    <property type="entry name" value="Hypothetical protein ph0010, domain 2"/>
    <property type="match status" value="1"/>
</dbReference>
<protein>
    <recommendedName>
        <fullName evidence="1">AMMECR1 domain-containing protein</fullName>
    </recommendedName>
</protein>
<dbReference type="OMA" id="LFITWNK"/>
<dbReference type="PROSITE" id="PS51112">
    <property type="entry name" value="AMMECR1"/>
    <property type="match status" value="1"/>
</dbReference>
<organism evidence="2 3">
    <name type="scientific">Agaricus bisporus var. burnettii</name>
    <dbReference type="NCBI Taxonomy" id="192524"/>
    <lineage>
        <taxon>Eukaryota</taxon>
        <taxon>Fungi</taxon>
        <taxon>Dikarya</taxon>
        <taxon>Basidiomycota</taxon>
        <taxon>Agaricomycotina</taxon>
        <taxon>Agaricomycetes</taxon>
        <taxon>Agaricomycetidae</taxon>
        <taxon>Agaricales</taxon>
        <taxon>Agaricineae</taxon>
        <taxon>Agaricaceae</taxon>
        <taxon>Agaricus</taxon>
    </lineage>
</organism>
<dbReference type="NCBIfam" id="TIGR00296">
    <property type="entry name" value="TIGR00296 family protein"/>
    <property type="match status" value="1"/>
</dbReference>
<dbReference type="Pfam" id="PF01871">
    <property type="entry name" value="AMMECR1"/>
    <property type="match status" value="1"/>
</dbReference>
<feature type="domain" description="AMMECR1" evidence="1">
    <location>
        <begin position="15"/>
        <end position="237"/>
    </location>
</feature>
<evidence type="ECO:0000259" key="1">
    <source>
        <dbReference type="PROSITE" id="PS51112"/>
    </source>
</evidence>
<accession>A0A8H7F3G5</accession>
<dbReference type="SUPFAM" id="SSF143447">
    <property type="entry name" value="AMMECR1-like"/>
    <property type="match status" value="1"/>
</dbReference>
<gene>
    <name evidence="2" type="ORF">Agabi119p4_4521</name>
</gene>
<evidence type="ECO:0000313" key="2">
    <source>
        <dbReference type="EMBL" id="KAF7776128.1"/>
    </source>
</evidence>
<name>A0A8H7F3G5_AGABI</name>
<dbReference type="AlphaFoldDB" id="A0A8H7F3G5"/>